<dbReference type="GeneID" id="96007161"/>
<name>A0AB34KMT9_9PEZI</name>
<dbReference type="AlphaFoldDB" id="A0AB34KMT9"/>
<dbReference type="Proteomes" id="UP000803884">
    <property type="component" value="Unassembled WGS sequence"/>
</dbReference>
<organism evidence="3 4">
    <name type="scientific">Cladosporium halotolerans</name>
    <dbReference type="NCBI Taxonomy" id="1052096"/>
    <lineage>
        <taxon>Eukaryota</taxon>
        <taxon>Fungi</taxon>
        <taxon>Dikarya</taxon>
        <taxon>Ascomycota</taxon>
        <taxon>Pezizomycotina</taxon>
        <taxon>Dothideomycetes</taxon>
        <taxon>Dothideomycetidae</taxon>
        <taxon>Cladosporiales</taxon>
        <taxon>Cladosporiaceae</taxon>
        <taxon>Cladosporium</taxon>
    </lineage>
</organism>
<sequence length="184" mass="21122">MFARSKRQDDNLGYDGYSGYDSYYSSDDCYQEGRCSWWWSNAGHAVRYTIVAVLFFIIFAYFLGGYWHARRRLRKNLPPLAYHRWMVKRYTHPRYYTPHGVPVYVHQHPQQNPYYGQPQHPDYYGMQGSSHAPPPPAYHAGDAPPPVYQPPQGSSKVAADQNYTEARVGESSEVQAPGPAARPS</sequence>
<proteinExistence type="predicted"/>
<dbReference type="InterPro" id="IPR020999">
    <property type="entry name" value="Chitin_synth_reg_RCR"/>
</dbReference>
<dbReference type="RefSeq" id="XP_069228572.1">
    <property type="nucleotide sequence ID" value="XM_069374323.1"/>
</dbReference>
<keyword evidence="2" id="KW-0472">Membrane</keyword>
<evidence type="ECO:0000313" key="3">
    <source>
        <dbReference type="EMBL" id="KAL1585466.1"/>
    </source>
</evidence>
<evidence type="ECO:0000256" key="1">
    <source>
        <dbReference type="SAM" id="MobiDB-lite"/>
    </source>
</evidence>
<reference evidence="3 4" key="1">
    <citation type="journal article" date="2020" name="Microbiol. Resour. Announc.">
        <title>Draft Genome Sequence of a Cladosporium Species Isolated from the Mesophotic Ascidian Didemnum maculosum.</title>
        <authorList>
            <person name="Gioti A."/>
            <person name="Siaperas R."/>
            <person name="Nikolaivits E."/>
            <person name="Le Goff G."/>
            <person name="Ouazzani J."/>
            <person name="Kotoulas G."/>
            <person name="Topakas E."/>
        </authorList>
    </citation>
    <scope>NUCLEOTIDE SEQUENCE [LARGE SCALE GENOMIC DNA]</scope>
    <source>
        <strain evidence="3 4">TM138-S3</strain>
    </source>
</reference>
<comment type="caution">
    <text evidence="3">The sequence shown here is derived from an EMBL/GenBank/DDBJ whole genome shotgun (WGS) entry which is preliminary data.</text>
</comment>
<gene>
    <name evidence="3" type="ORF">WHR41_05718</name>
</gene>
<dbReference type="EMBL" id="JAAQHG020000019">
    <property type="protein sequence ID" value="KAL1585466.1"/>
    <property type="molecule type" value="Genomic_DNA"/>
</dbReference>
<keyword evidence="2" id="KW-0812">Transmembrane</keyword>
<feature type="transmembrane region" description="Helical" evidence="2">
    <location>
        <begin position="46"/>
        <end position="67"/>
    </location>
</feature>
<keyword evidence="4" id="KW-1185">Reference proteome</keyword>
<accession>A0AB34KMT9</accession>
<dbReference type="Pfam" id="PF12273">
    <property type="entry name" value="RCR"/>
    <property type="match status" value="1"/>
</dbReference>
<feature type="region of interest" description="Disordered" evidence="1">
    <location>
        <begin position="125"/>
        <end position="184"/>
    </location>
</feature>
<protein>
    <submittedName>
        <fullName evidence="3">Uncharacterized protein</fullName>
    </submittedName>
</protein>
<evidence type="ECO:0000256" key="2">
    <source>
        <dbReference type="SAM" id="Phobius"/>
    </source>
</evidence>
<feature type="compositionally biased region" description="Pro residues" evidence="1">
    <location>
        <begin position="132"/>
        <end position="149"/>
    </location>
</feature>
<keyword evidence="2" id="KW-1133">Transmembrane helix</keyword>
<evidence type="ECO:0000313" key="4">
    <source>
        <dbReference type="Proteomes" id="UP000803884"/>
    </source>
</evidence>